<dbReference type="EMBL" id="FRBW01000001">
    <property type="protein sequence ID" value="SHL46638.1"/>
    <property type="molecule type" value="Genomic_DNA"/>
</dbReference>
<name>A0A1M7AV27_9HYPH</name>
<accession>A0A1M7AV27</accession>
<dbReference type="AlphaFoldDB" id="A0A1M7AV27"/>
<sequence>MLKAVQTVGLRWIKAAAAGALCAGLLTGCMSSSDETVSGGGSAGGSGSSSSGTGGVFGSILTSGKGPREVNPDAFASEIYCPPIKPRLNTYLIMKYERGHEDEPKHLLYQATLQEWARECSREGTDQTRIKLGLSGNVTPGPAWKGGEIVLPIRVAVMPSGDSEKPLMSDLVSVPVTVGQGAPAEGWTMVENKYVVQRNTEVMVVFGFDEGPQKKRR</sequence>
<dbReference type="Proteomes" id="UP000186002">
    <property type="component" value="Unassembled WGS sequence"/>
</dbReference>
<reference evidence="1 2" key="1">
    <citation type="submission" date="2016-11" db="EMBL/GenBank/DDBJ databases">
        <authorList>
            <person name="Jaros S."/>
            <person name="Januszkiewicz K."/>
            <person name="Wedrychowicz H."/>
        </authorList>
    </citation>
    <scope>NUCLEOTIDE SEQUENCE [LARGE SCALE GENOMIC DNA]</scope>
    <source>
        <strain evidence="1 2">DSM 22153</strain>
    </source>
</reference>
<evidence type="ECO:0008006" key="3">
    <source>
        <dbReference type="Google" id="ProtNLM"/>
    </source>
</evidence>
<gene>
    <name evidence="1" type="ORF">SAMN05444272_0651</name>
</gene>
<organism evidence="1 2">
    <name type="scientific">Roseibium suaedae</name>
    <dbReference type="NCBI Taxonomy" id="735517"/>
    <lineage>
        <taxon>Bacteria</taxon>
        <taxon>Pseudomonadati</taxon>
        <taxon>Pseudomonadota</taxon>
        <taxon>Alphaproteobacteria</taxon>
        <taxon>Hyphomicrobiales</taxon>
        <taxon>Stappiaceae</taxon>
        <taxon>Roseibium</taxon>
    </lineage>
</organism>
<dbReference type="PROSITE" id="PS51257">
    <property type="entry name" value="PROKAR_LIPOPROTEIN"/>
    <property type="match status" value="1"/>
</dbReference>
<dbReference type="STRING" id="735517.SAMN05444272_0651"/>
<keyword evidence="2" id="KW-1185">Reference proteome</keyword>
<evidence type="ECO:0000313" key="2">
    <source>
        <dbReference type="Proteomes" id="UP000186002"/>
    </source>
</evidence>
<evidence type="ECO:0000313" key="1">
    <source>
        <dbReference type="EMBL" id="SHL46638.1"/>
    </source>
</evidence>
<proteinExistence type="predicted"/>
<protein>
    <recommendedName>
        <fullName evidence="3">Lipoprotein</fullName>
    </recommendedName>
</protein>